<sequence>STNLQYFLLFLTKEDEMNIKIIIFSLFVNLHHLYGNILRLACWKGMICRAMILPIAANGSDES</sequence>
<keyword evidence="1" id="KW-0472">Membrane</keyword>
<dbReference type="RefSeq" id="WP_004371754.1">
    <property type="nucleotide sequence ID" value="NZ_GG703883.1"/>
</dbReference>
<dbReference type="Proteomes" id="UP000004079">
    <property type="component" value="Unassembled WGS sequence"/>
</dbReference>
<organism evidence="2 3">
    <name type="scientific">Segatella oris F0302</name>
    <dbReference type="NCBI Taxonomy" id="649760"/>
    <lineage>
        <taxon>Bacteria</taxon>
        <taxon>Pseudomonadati</taxon>
        <taxon>Bacteroidota</taxon>
        <taxon>Bacteroidia</taxon>
        <taxon>Bacteroidales</taxon>
        <taxon>Prevotellaceae</taxon>
        <taxon>Segatella</taxon>
    </lineage>
</organism>
<dbReference type="STRING" id="649760.HMPREF0971_00737"/>
<protein>
    <submittedName>
        <fullName evidence="2">Uncharacterized protein</fullName>
    </submittedName>
</protein>
<evidence type="ECO:0000256" key="1">
    <source>
        <dbReference type="SAM" id="Phobius"/>
    </source>
</evidence>
<dbReference type="HOGENOM" id="CLU_2891210_0_0_10"/>
<keyword evidence="1" id="KW-1133">Transmembrane helix</keyword>
<proteinExistence type="predicted"/>
<reference evidence="2 3" key="1">
    <citation type="submission" date="2009-11" db="EMBL/GenBank/DDBJ databases">
        <authorList>
            <person name="Weinstock G."/>
            <person name="Sodergren E."/>
            <person name="Clifton S."/>
            <person name="Fulton L."/>
            <person name="Fulton B."/>
            <person name="Courtney L."/>
            <person name="Fronick C."/>
            <person name="Harrison M."/>
            <person name="Strong C."/>
            <person name="Farmer C."/>
            <person name="Delahaunty K."/>
            <person name="Markovic C."/>
            <person name="Hall O."/>
            <person name="Minx P."/>
            <person name="Tomlinson C."/>
            <person name="Mitreva M."/>
            <person name="Nelson J."/>
            <person name="Hou S."/>
            <person name="Wollam A."/>
            <person name="Pepin K.H."/>
            <person name="Johnson M."/>
            <person name="Bhonagiri V."/>
            <person name="Nash W.E."/>
            <person name="Warren W."/>
            <person name="Chinwalla A."/>
            <person name="Mardis E.R."/>
            <person name="Wilson R.K."/>
        </authorList>
    </citation>
    <scope>NUCLEOTIDE SEQUENCE [LARGE SCALE GENOMIC DNA]</scope>
    <source>
        <strain evidence="2 3">F0302</strain>
    </source>
</reference>
<keyword evidence="1" id="KW-0812">Transmembrane</keyword>
<evidence type="ECO:0000313" key="2">
    <source>
        <dbReference type="EMBL" id="EFB32907.1"/>
    </source>
</evidence>
<comment type="caution">
    <text evidence="2">The sequence shown here is derived from an EMBL/GenBank/DDBJ whole genome shotgun (WGS) entry which is preliminary data.</text>
</comment>
<dbReference type="AlphaFoldDB" id="D1QP47"/>
<name>D1QP47_9BACT</name>
<dbReference type="EMBL" id="ACUZ02000008">
    <property type="protein sequence ID" value="EFB32907.1"/>
    <property type="molecule type" value="Genomic_DNA"/>
</dbReference>
<feature type="non-terminal residue" evidence="2">
    <location>
        <position position="1"/>
    </location>
</feature>
<gene>
    <name evidence="2" type="ORF">HMPREF0971_00737</name>
</gene>
<feature type="transmembrane region" description="Helical" evidence="1">
    <location>
        <begin position="20"/>
        <end position="42"/>
    </location>
</feature>
<accession>D1QP47</accession>
<evidence type="ECO:0000313" key="3">
    <source>
        <dbReference type="Proteomes" id="UP000004079"/>
    </source>
</evidence>